<evidence type="ECO:0000313" key="2">
    <source>
        <dbReference type="Proteomes" id="UP000803844"/>
    </source>
</evidence>
<dbReference type="AlphaFoldDB" id="A0A9P4Y0W1"/>
<keyword evidence="2" id="KW-1185">Reference proteome</keyword>
<name>A0A9P4Y0W1_CRYP1</name>
<evidence type="ECO:0000313" key="1">
    <source>
        <dbReference type="EMBL" id="KAF3764468.1"/>
    </source>
</evidence>
<gene>
    <name evidence="1" type="ORF">M406DRAFT_356560</name>
</gene>
<accession>A0A9P4Y0W1</accession>
<reference evidence="1" key="1">
    <citation type="journal article" date="2020" name="Phytopathology">
        <title>Genome sequence of the chestnut blight fungus Cryphonectria parasitica EP155: A fundamental resource for an archetypical invasive plant pathogen.</title>
        <authorList>
            <person name="Crouch J.A."/>
            <person name="Dawe A."/>
            <person name="Aerts A."/>
            <person name="Barry K."/>
            <person name="Churchill A.C.L."/>
            <person name="Grimwood J."/>
            <person name="Hillman B."/>
            <person name="Milgroom M.G."/>
            <person name="Pangilinan J."/>
            <person name="Smith M."/>
            <person name="Salamov A."/>
            <person name="Schmutz J."/>
            <person name="Yadav J."/>
            <person name="Grigoriev I.V."/>
            <person name="Nuss D."/>
        </authorList>
    </citation>
    <scope>NUCLEOTIDE SEQUENCE</scope>
    <source>
        <strain evidence="1">EP155</strain>
    </source>
</reference>
<organism evidence="1 2">
    <name type="scientific">Cryphonectria parasitica (strain ATCC 38755 / EP155)</name>
    <dbReference type="NCBI Taxonomy" id="660469"/>
    <lineage>
        <taxon>Eukaryota</taxon>
        <taxon>Fungi</taxon>
        <taxon>Dikarya</taxon>
        <taxon>Ascomycota</taxon>
        <taxon>Pezizomycotina</taxon>
        <taxon>Sordariomycetes</taxon>
        <taxon>Sordariomycetidae</taxon>
        <taxon>Diaporthales</taxon>
        <taxon>Cryphonectriaceae</taxon>
        <taxon>Cryphonectria-Endothia species complex</taxon>
        <taxon>Cryphonectria</taxon>
    </lineage>
</organism>
<proteinExistence type="predicted"/>
<comment type="caution">
    <text evidence="1">The sequence shown here is derived from an EMBL/GenBank/DDBJ whole genome shotgun (WGS) entry which is preliminary data.</text>
</comment>
<dbReference type="Proteomes" id="UP000803844">
    <property type="component" value="Unassembled WGS sequence"/>
</dbReference>
<protein>
    <submittedName>
        <fullName evidence="1">Uncharacterized protein</fullName>
    </submittedName>
</protein>
<dbReference type="GeneID" id="63840608"/>
<dbReference type="OrthoDB" id="5377952at2759"/>
<dbReference type="EMBL" id="MU032348">
    <property type="protein sequence ID" value="KAF3764468.1"/>
    <property type="molecule type" value="Genomic_DNA"/>
</dbReference>
<sequence length="69" mass="7320">MHDIDLAIEQGRAAPELSVKDQKTADLANLELLISRVTEQACDSGPGGGGVLKQIKGFNAFLERTVAVL</sequence>
<dbReference type="RefSeq" id="XP_040775429.1">
    <property type="nucleotide sequence ID" value="XM_040923479.1"/>
</dbReference>